<reference evidence="14 15" key="1">
    <citation type="journal article" date="2015" name="Genome Announc.">
        <title>Draft Genome Sequence of the Terrestrial Cyanobacterium Scytonema millei VB511283, Isolated from Eastern India.</title>
        <authorList>
            <person name="Sen D."/>
            <person name="Chandrababunaidu M.M."/>
            <person name="Singh D."/>
            <person name="Sanghi N."/>
            <person name="Ghorai A."/>
            <person name="Mishra G.P."/>
            <person name="Madduluri M."/>
            <person name="Adhikary S.P."/>
            <person name="Tripathy S."/>
        </authorList>
    </citation>
    <scope>NUCLEOTIDE SEQUENCE [LARGE SCALE GENOMIC DNA]</scope>
    <source>
        <strain evidence="14 15">VB511283</strain>
    </source>
</reference>
<evidence type="ECO:0000256" key="3">
    <source>
        <dbReference type="ARBA" id="ARBA00022670"/>
    </source>
</evidence>
<dbReference type="FunFam" id="3.90.226.10:FF:000001">
    <property type="entry name" value="ATP-dependent Clp protease proteolytic subunit"/>
    <property type="match status" value="1"/>
</dbReference>
<evidence type="ECO:0000256" key="1">
    <source>
        <dbReference type="ARBA" id="ARBA00007039"/>
    </source>
</evidence>
<dbReference type="PROSITE" id="PS00382">
    <property type="entry name" value="CLP_PROTEASE_HIS"/>
    <property type="match status" value="1"/>
</dbReference>
<dbReference type="InterPro" id="IPR001907">
    <property type="entry name" value="ClpP"/>
</dbReference>
<comment type="subcellular location">
    <subcellularLocation>
        <location evidence="7">Cytoplasm</location>
    </subcellularLocation>
</comment>
<dbReference type="PRINTS" id="PR00127">
    <property type="entry name" value="CLPPROTEASEP"/>
</dbReference>
<dbReference type="EMBL" id="JTJC03000001">
    <property type="protein sequence ID" value="NHC34497.1"/>
    <property type="molecule type" value="Genomic_DNA"/>
</dbReference>
<dbReference type="InterPro" id="IPR018215">
    <property type="entry name" value="ClpP_Ser_AS"/>
</dbReference>
<dbReference type="InterPro" id="IPR023562">
    <property type="entry name" value="ClpP/TepA"/>
</dbReference>
<keyword evidence="13" id="KW-1133">Transmembrane helix</keyword>
<keyword evidence="4 7" id="KW-0378">Hydrolase</keyword>
<evidence type="ECO:0000256" key="9">
    <source>
        <dbReference type="PROSITE-ProRule" id="PRU10086"/>
    </source>
</evidence>
<keyword evidence="13" id="KW-0812">Transmembrane</keyword>
<dbReference type="NCBIfam" id="TIGR00493">
    <property type="entry name" value="clpP"/>
    <property type="match status" value="1"/>
</dbReference>
<dbReference type="GO" id="GO:0004252">
    <property type="term" value="F:serine-type endopeptidase activity"/>
    <property type="evidence" value="ECO:0007669"/>
    <property type="project" value="UniProtKB-UniRule"/>
</dbReference>
<evidence type="ECO:0000256" key="2">
    <source>
        <dbReference type="ARBA" id="ARBA00022490"/>
    </source>
</evidence>
<dbReference type="AlphaFoldDB" id="A0A9X5E5Q1"/>
<dbReference type="InterPro" id="IPR033135">
    <property type="entry name" value="ClpP_His_AS"/>
</dbReference>
<dbReference type="GO" id="GO:0051117">
    <property type="term" value="F:ATPase binding"/>
    <property type="evidence" value="ECO:0007669"/>
    <property type="project" value="TreeGrafter"/>
</dbReference>
<evidence type="ECO:0000256" key="7">
    <source>
        <dbReference type="HAMAP-Rule" id="MF_00444"/>
    </source>
</evidence>
<dbReference type="Gene3D" id="3.90.226.10">
    <property type="entry name" value="2-enoyl-CoA Hydratase, Chain A, domain 1"/>
    <property type="match status" value="1"/>
</dbReference>
<dbReference type="PANTHER" id="PTHR10381:SF70">
    <property type="entry name" value="ATP-DEPENDENT CLP PROTEASE PROTEOLYTIC SUBUNIT"/>
    <property type="match status" value="1"/>
</dbReference>
<dbReference type="EC" id="3.4.21.92" evidence="7 10"/>
<comment type="catalytic activity">
    <reaction evidence="6 7 9">
        <text>Hydrolysis of proteins to small peptides in the presence of ATP and magnesium. alpha-casein is the usual test substrate. In the absence of ATP, only oligopeptides shorter than five residues are hydrolyzed (such as succinyl-Leu-Tyr-|-NHMec, and Leu-Tyr-Leu-|-Tyr-Trp, in which cleavage of the -Tyr-|-Leu- and -Tyr-|-Trp bonds also occurs).</text>
        <dbReference type="EC" id="3.4.21.92"/>
    </reaction>
</comment>
<dbReference type="CDD" id="cd07017">
    <property type="entry name" value="S14_ClpP_2"/>
    <property type="match status" value="1"/>
</dbReference>
<proteinExistence type="inferred from homology"/>
<dbReference type="GO" id="GO:0006515">
    <property type="term" value="P:protein quality control for misfolded or incompletely synthesized proteins"/>
    <property type="evidence" value="ECO:0007669"/>
    <property type="project" value="TreeGrafter"/>
</dbReference>
<keyword evidence="2 7" id="KW-0963">Cytoplasm</keyword>
<dbReference type="GO" id="GO:0004176">
    <property type="term" value="F:ATP-dependent peptidase activity"/>
    <property type="evidence" value="ECO:0007669"/>
    <property type="project" value="InterPro"/>
</dbReference>
<dbReference type="GO" id="GO:0005737">
    <property type="term" value="C:cytoplasm"/>
    <property type="evidence" value="ECO:0007669"/>
    <property type="project" value="UniProtKB-SubCell"/>
</dbReference>
<accession>A0A9X5E5Q1</accession>
<evidence type="ECO:0000313" key="14">
    <source>
        <dbReference type="EMBL" id="NHC34497.1"/>
    </source>
</evidence>
<gene>
    <name evidence="7 14" type="primary">clpP</name>
    <name evidence="14" type="ORF">QH73_0007460</name>
</gene>
<dbReference type="OrthoDB" id="510061at2"/>
<protein>
    <recommendedName>
        <fullName evidence="7 12">ATP-dependent Clp protease proteolytic subunit</fullName>
        <ecNumber evidence="7 10">3.4.21.92</ecNumber>
    </recommendedName>
    <alternativeName>
        <fullName evidence="7">Endopeptidase Clp</fullName>
    </alternativeName>
</protein>
<keyword evidence="3 7" id="KW-0645">Protease</keyword>
<dbReference type="Pfam" id="PF00574">
    <property type="entry name" value="CLP_protease"/>
    <property type="match status" value="1"/>
</dbReference>
<dbReference type="SUPFAM" id="SSF52096">
    <property type="entry name" value="ClpP/crotonase"/>
    <property type="match status" value="1"/>
</dbReference>
<evidence type="ECO:0000256" key="5">
    <source>
        <dbReference type="ARBA" id="ARBA00022825"/>
    </source>
</evidence>
<comment type="function">
    <text evidence="7 11">Cleaves peptides in various proteins in a process that requires ATP hydrolysis. Has a chymotrypsin-like activity. Plays a major role in the degradation of misfolded proteins.</text>
</comment>
<evidence type="ECO:0000256" key="4">
    <source>
        <dbReference type="ARBA" id="ARBA00022801"/>
    </source>
</evidence>
<comment type="subunit">
    <text evidence="7">Fourteen ClpP subunits assemble into 2 heptameric rings which stack back to back to give a disk-like structure with a central cavity, resembling the structure of eukaryotic proteasomes.</text>
</comment>
<dbReference type="NCBIfam" id="NF001368">
    <property type="entry name" value="PRK00277.1"/>
    <property type="match status" value="1"/>
</dbReference>
<feature type="active site" evidence="7 9">
    <location>
        <position position="149"/>
    </location>
</feature>
<dbReference type="NCBIfam" id="NF009205">
    <property type="entry name" value="PRK12553.1"/>
    <property type="match status" value="1"/>
</dbReference>
<dbReference type="RefSeq" id="WP_039715810.1">
    <property type="nucleotide sequence ID" value="NZ_JTJC03000001.1"/>
</dbReference>
<evidence type="ECO:0000256" key="8">
    <source>
        <dbReference type="PROSITE-ProRule" id="PRU10085"/>
    </source>
</evidence>
<evidence type="ECO:0000256" key="13">
    <source>
        <dbReference type="SAM" id="Phobius"/>
    </source>
</evidence>
<feature type="transmembrane region" description="Helical" evidence="13">
    <location>
        <begin position="114"/>
        <end position="135"/>
    </location>
</feature>
<keyword evidence="15" id="KW-1185">Reference proteome</keyword>
<dbReference type="PROSITE" id="PS00381">
    <property type="entry name" value="CLP_PROTEASE_SER"/>
    <property type="match status" value="1"/>
</dbReference>
<sequence>MLVSQSSYYPLISSHKHLELNSMMGPSNIVPMVVEQSGMGERAFDIYSRLLRERIVFLGTPVDDAVADSIVAQLLFLEAEDPEKDIHLYINSPGGSVTAGMAIYDTMQQIRSDVATICFGLAASMGAFLLAAGAAGKRMSLPSARIMIHQPLGGAQGQAVDIEIQAKEILYHKRRLNEILAYHTGKPLERIEADTERDFFMSAAEAKDYGLIDQTISKQNLPKAGEAVTSVK</sequence>
<dbReference type="HAMAP" id="MF_00444">
    <property type="entry name" value="ClpP"/>
    <property type="match status" value="1"/>
</dbReference>
<organism evidence="14 15">
    <name type="scientific">Scytonema millei VB511283</name>
    <dbReference type="NCBI Taxonomy" id="1245923"/>
    <lineage>
        <taxon>Bacteria</taxon>
        <taxon>Bacillati</taxon>
        <taxon>Cyanobacteriota</taxon>
        <taxon>Cyanophyceae</taxon>
        <taxon>Nostocales</taxon>
        <taxon>Scytonemataceae</taxon>
        <taxon>Scytonema</taxon>
    </lineage>
</organism>
<name>A0A9X5E5Q1_9CYAN</name>
<evidence type="ECO:0000313" key="15">
    <source>
        <dbReference type="Proteomes" id="UP000031532"/>
    </source>
</evidence>
<feature type="active site" description="Nucleophile" evidence="7">
    <location>
        <position position="124"/>
    </location>
</feature>
<comment type="similarity">
    <text evidence="1 7 12">Belongs to the peptidase S14 family.</text>
</comment>
<dbReference type="GO" id="GO:0009368">
    <property type="term" value="C:endopeptidase Clp complex"/>
    <property type="evidence" value="ECO:0007669"/>
    <property type="project" value="TreeGrafter"/>
</dbReference>
<dbReference type="Proteomes" id="UP000031532">
    <property type="component" value="Unassembled WGS sequence"/>
</dbReference>
<keyword evidence="13" id="KW-0472">Membrane</keyword>
<evidence type="ECO:0000256" key="6">
    <source>
        <dbReference type="ARBA" id="ARBA00034021"/>
    </source>
</evidence>
<dbReference type="InterPro" id="IPR029045">
    <property type="entry name" value="ClpP/crotonase-like_dom_sf"/>
</dbReference>
<evidence type="ECO:0000256" key="11">
    <source>
        <dbReference type="RuleBase" id="RU000550"/>
    </source>
</evidence>
<evidence type="ECO:0000256" key="10">
    <source>
        <dbReference type="RuleBase" id="RU000549"/>
    </source>
</evidence>
<comment type="caution">
    <text evidence="14">The sequence shown here is derived from an EMBL/GenBank/DDBJ whole genome shotgun (WGS) entry which is preliminary data.</text>
</comment>
<feature type="active site" evidence="8">
    <location>
        <position position="124"/>
    </location>
</feature>
<dbReference type="PANTHER" id="PTHR10381">
    <property type="entry name" value="ATP-DEPENDENT CLP PROTEASE PROTEOLYTIC SUBUNIT"/>
    <property type="match status" value="1"/>
</dbReference>
<keyword evidence="5 7" id="KW-0720">Serine protease</keyword>
<evidence type="ECO:0000256" key="12">
    <source>
        <dbReference type="RuleBase" id="RU003567"/>
    </source>
</evidence>